<dbReference type="SUPFAM" id="SSF49464">
    <property type="entry name" value="Carboxypeptidase regulatory domain-like"/>
    <property type="match status" value="1"/>
</dbReference>
<organism evidence="13 14">
    <name type="scientific">Microbulbifer spongiae</name>
    <dbReference type="NCBI Taxonomy" id="2944933"/>
    <lineage>
        <taxon>Bacteria</taxon>
        <taxon>Pseudomonadati</taxon>
        <taxon>Pseudomonadota</taxon>
        <taxon>Gammaproteobacteria</taxon>
        <taxon>Cellvibrionales</taxon>
        <taxon>Microbulbiferaceae</taxon>
        <taxon>Microbulbifer</taxon>
    </lineage>
</organism>
<evidence type="ECO:0000256" key="1">
    <source>
        <dbReference type="ARBA" id="ARBA00004571"/>
    </source>
</evidence>
<evidence type="ECO:0000259" key="12">
    <source>
        <dbReference type="Pfam" id="PF07715"/>
    </source>
</evidence>
<evidence type="ECO:0000256" key="7">
    <source>
        <dbReference type="ARBA" id="ARBA00023237"/>
    </source>
</evidence>
<gene>
    <name evidence="13" type="ORF">M8T91_15440</name>
</gene>
<dbReference type="Gene3D" id="2.40.170.20">
    <property type="entry name" value="TonB-dependent receptor, beta-barrel domain"/>
    <property type="match status" value="1"/>
</dbReference>
<dbReference type="Gene3D" id="2.170.130.10">
    <property type="entry name" value="TonB-dependent receptor, plug domain"/>
    <property type="match status" value="1"/>
</dbReference>
<evidence type="ECO:0000259" key="11">
    <source>
        <dbReference type="Pfam" id="PF00593"/>
    </source>
</evidence>
<keyword evidence="2 8" id="KW-0813">Transport</keyword>
<keyword evidence="14" id="KW-1185">Reference proteome</keyword>
<dbReference type="InterPro" id="IPR039426">
    <property type="entry name" value="TonB-dep_rcpt-like"/>
</dbReference>
<keyword evidence="4 8" id="KW-0812">Transmembrane</keyword>
<dbReference type="Gene3D" id="2.60.40.1120">
    <property type="entry name" value="Carboxypeptidase-like, regulatory domain"/>
    <property type="match status" value="1"/>
</dbReference>
<evidence type="ECO:0000256" key="2">
    <source>
        <dbReference type="ARBA" id="ARBA00022448"/>
    </source>
</evidence>
<keyword evidence="3 8" id="KW-1134">Transmembrane beta strand</keyword>
<dbReference type="InterPro" id="IPR000531">
    <property type="entry name" value="Beta-barrel_TonB"/>
</dbReference>
<reference evidence="13 14" key="1">
    <citation type="submission" date="2022-05" db="EMBL/GenBank/DDBJ databases">
        <title>Microbulbifer sp. nov., isolated from sponge.</title>
        <authorList>
            <person name="Gao L."/>
        </authorList>
    </citation>
    <scope>NUCLEOTIDE SEQUENCE [LARGE SCALE GENOMIC DNA]</scope>
    <source>
        <strain evidence="13 14">MI-G</strain>
    </source>
</reference>
<keyword evidence="5 9" id="KW-0798">TonB box</keyword>
<evidence type="ECO:0000256" key="4">
    <source>
        <dbReference type="ARBA" id="ARBA00022692"/>
    </source>
</evidence>
<dbReference type="Pfam" id="PF07715">
    <property type="entry name" value="Plug"/>
    <property type="match status" value="1"/>
</dbReference>
<proteinExistence type="inferred from homology"/>
<dbReference type="PANTHER" id="PTHR30069:SF40">
    <property type="entry name" value="TONB-DEPENDENT RECEPTOR NMB0964-RELATED"/>
    <property type="match status" value="1"/>
</dbReference>
<dbReference type="InterPro" id="IPR037066">
    <property type="entry name" value="Plug_dom_sf"/>
</dbReference>
<comment type="similarity">
    <text evidence="8 9">Belongs to the TonB-dependent receptor family.</text>
</comment>
<feature type="domain" description="TonB-dependent receptor plug" evidence="12">
    <location>
        <begin position="111"/>
        <end position="216"/>
    </location>
</feature>
<dbReference type="InterPro" id="IPR036942">
    <property type="entry name" value="Beta-barrel_TonB_sf"/>
</dbReference>
<dbReference type="SUPFAM" id="SSF56935">
    <property type="entry name" value="Porins"/>
    <property type="match status" value="1"/>
</dbReference>
<keyword evidence="13" id="KW-0675">Receptor</keyword>
<feature type="chain" id="PRO_5046881170" evidence="10">
    <location>
        <begin position="20"/>
        <end position="808"/>
    </location>
</feature>
<feature type="signal peptide" evidence="10">
    <location>
        <begin position="1"/>
        <end position="19"/>
    </location>
</feature>
<keyword evidence="6 8" id="KW-0472">Membrane</keyword>
<evidence type="ECO:0000256" key="3">
    <source>
        <dbReference type="ARBA" id="ARBA00022452"/>
    </source>
</evidence>
<dbReference type="InterPro" id="IPR008969">
    <property type="entry name" value="CarboxyPept-like_regulatory"/>
</dbReference>
<accession>A0ABY9EAC8</accession>
<keyword evidence="10" id="KW-0732">Signal</keyword>
<dbReference type="RefSeq" id="WP_301415067.1">
    <property type="nucleotide sequence ID" value="NZ_CP098023.1"/>
</dbReference>
<feature type="domain" description="TonB-dependent receptor-like beta-barrel" evidence="11">
    <location>
        <begin position="366"/>
        <end position="777"/>
    </location>
</feature>
<evidence type="ECO:0000256" key="10">
    <source>
        <dbReference type="SAM" id="SignalP"/>
    </source>
</evidence>
<sequence length="808" mass="88279">MKHTTIALALMALSNVTYGVSGQITDTAGQPISDASVSVAGSRIQTKTDADGRFTLNTADSNATNLHIKAPGFSHETVRLDATGSEPLRVTLHRTMIEQIDVTATPLHASAMESAQPVSVLAGDNLRRKQSSTLGETLKDAVGVHSSYFGPVASSPIVRGLNGPRVLIAQNGLDVSDASRVGPDHVVATEAMTAEQIEILRGPATLFYGSGAIGGVVNVVDERVPSSSERRGAFAAAYNSVNEENEASFTYTGGTERFAFHVDGFSRNGDNYEIPAPAERMADADQYEEPEELSEGILENSASESQGFNLGGSWLLDKGYIGLSYGRLERLNGIPGHSHDHGHAGEHHDDERMADKHDEFEEASVLSDLKQDRWQLVSELQLESAWLNGLNTRIGYTDYEHVELENGASGTVFTNETLQVRTDLLLEEIAGWRGAVSLEGKKTDFAAVGEEAFTPPSRTDSFAIGLLQEKQTGDLLWQLGARIEKVTINADPIAWEEEEHGASEEGGEHQEELLVFKELDFTPYSASAGVVWDFAAAYNAGVSVTHAQRAPSSAELFSFGPHIGTGSFEVGALFRLHESDNPHFHYNDDVNEEVSNNIDLSLRKHAGDIGWVINLFYNQIDHFYYERNTGLDSEAITGHDHEKGEEAGHEGEHEHDHGALPVYVFEQADTVLYGLEAQFAWRLSEHFTLDLWGDSIRAKLRDGGNLPRTPPVRIGGRLNYANNAWQAGFGMAHYFDQKDTAELETSTDGYSLLEAELSYALPSSFGDMTFFLKGSNLTDEEARVHTSFLKDRAPLPGRNFSIGVRSMF</sequence>
<protein>
    <submittedName>
        <fullName evidence="13">TonB-dependent receptor</fullName>
    </submittedName>
</protein>
<name>A0ABY9EAC8_9GAMM</name>
<dbReference type="Pfam" id="PF13620">
    <property type="entry name" value="CarboxypepD_reg"/>
    <property type="match status" value="1"/>
</dbReference>
<dbReference type="Pfam" id="PF00593">
    <property type="entry name" value="TonB_dep_Rec_b-barrel"/>
    <property type="match status" value="1"/>
</dbReference>
<dbReference type="InterPro" id="IPR012910">
    <property type="entry name" value="Plug_dom"/>
</dbReference>
<evidence type="ECO:0000313" key="13">
    <source>
        <dbReference type="EMBL" id="WKD49277.1"/>
    </source>
</evidence>
<dbReference type="PROSITE" id="PS52016">
    <property type="entry name" value="TONB_DEPENDENT_REC_3"/>
    <property type="match status" value="1"/>
</dbReference>
<evidence type="ECO:0000256" key="9">
    <source>
        <dbReference type="RuleBase" id="RU003357"/>
    </source>
</evidence>
<dbReference type="Proteomes" id="UP001321520">
    <property type="component" value="Chromosome"/>
</dbReference>
<keyword evidence="7 8" id="KW-0998">Cell outer membrane</keyword>
<dbReference type="PANTHER" id="PTHR30069">
    <property type="entry name" value="TONB-DEPENDENT OUTER MEMBRANE RECEPTOR"/>
    <property type="match status" value="1"/>
</dbReference>
<dbReference type="EMBL" id="CP098023">
    <property type="protein sequence ID" value="WKD49277.1"/>
    <property type="molecule type" value="Genomic_DNA"/>
</dbReference>
<comment type="subcellular location">
    <subcellularLocation>
        <location evidence="1 8">Cell outer membrane</location>
        <topology evidence="1 8">Multi-pass membrane protein</topology>
    </subcellularLocation>
</comment>
<evidence type="ECO:0000256" key="8">
    <source>
        <dbReference type="PROSITE-ProRule" id="PRU01360"/>
    </source>
</evidence>
<evidence type="ECO:0000256" key="5">
    <source>
        <dbReference type="ARBA" id="ARBA00023077"/>
    </source>
</evidence>
<evidence type="ECO:0000313" key="14">
    <source>
        <dbReference type="Proteomes" id="UP001321520"/>
    </source>
</evidence>
<evidence type="ECO:0000256" key="6">
    <source>
        <dbReference type="ARBA" id="ARBA00023136"/>
    </source>
</evidence>